<dbReference type="Proteomes" id="UP001497516">
    <property type="component" value="Chromosome 7"/>
</dbReference>
<feature type="region of interest" description="Disordered" evidence="1">
    <location>
        <begin position="26"/>
        <end position="50"/>
    </location>
</feature>
<evidence type="ECO:0000256" key="1">
    <source>
        <dbReference type="SAM" id="MobiDB-lite"/>
    </source>
</evidence>
<dbReference type="EMBL" id="OZ034820">
    <property type="protein sequence ID" value="CAL1403030.1"/>
    <property type="molecule type" value="Genomic_DNA"/>
</dbReference>
<proteinExistence type="predicted"/>
<evidence type="ECO:0000313" key="3">
    <source>
        <dbReference type="Proteomes" id="UP001497516"/>
    </source>
</evidence>
<organism evidence="2 3">
    <name type="scientific">Linum trigynum</name>
    <dbReference type="NCBI Taxonomy" id="586398"/>
    <lineage>
        <taxon>Eukaryota</taxon>
        <taxon>Viridiplantae</taxon>
        <taxon>Streptophyta</taxon>
        <taxon>Embryophyta</taxon>
        <taxon>Tracheophyta</taxon>
        <taxon>Spermatophyta</taxon>
        <taxon>Magnoliopsida</taxon>
        <taxon>eudicotyledons</taxon>
        <taxon>Gunneridae</taxon>
        <taxon>Pentapetalae</taxon>
        <taxon>rosids</taxon>
        <taxon>fabids</taxon>
        <taxon>Malpighiales</taxon>
        <taxon>Linaceae</taxon>
        <taxon>Linum</taxon>
    </lineage>
</organism>
<evidence type="ECO:0000313" key="2">
    <source>
        <dbReference type="EMBL" id="CAL1403030.1"/>
    </source>
</evidence>
<feature type="compositionally biased region" description="Basic and acidic residues" evidence="1">
    <location>
        <begin position="41"/>
        <end position="50"/>
    </location>
</feature>
<feature type="compositionally biased region" description="Basic residues" evidence="1">
    <location>
        <begin position="27"/>
        <end position="40"/>
    </location>
</feature>
<sequence length="96" mass="10890">MSHWGIWAHRGCLGPSPLQCREMGMKGRSKAHSRIHRRITTRMERGPYKSETRRLRACHLAMWSLQASGAGSPGAATWRRPTVGPYRAFNDALTWS</sequence>
<gene>
    <name evidence="2" type="ORF">LTRI10_LOCUS42995</name>
</gene>
<accession>A0AAV2FZR8</accession>
<protein>
    <submittedName>
        <fullName evidence="2">Uncharacterized protein</fullName>
    </submittedName>
</protein>
<name>A0AAV2FZR8_9ROSI</name>
<reference evidence="2 3" key="1">
    <citation type="submission" date="2024-04" db="EMBL/GenBank/DDBJ databases">
        <authorList>
            <person name="Fracassetti M."/>
        </authorList>
    </citation>
    <scope>NUCLEOTIDE SEQUENCE [LARGE SCALE GENOMIC DNA]</scope>
</reference>
<dbReference type="AlphaFoldDB" id="A0AAV2FZR8"/>
<keyword evidence="3" id="KW-1185">Reference proteome</keyword>